<organism evidence="10">
    <name type="scientific">Guillardia theta</name>
    <name type="common">Cryptophyte</name>
    <name type="synonym">Cryptomonas phi</name>
    <dbReference type="NCBI Taxonomy" id="55529"/>
    <lineage>
        <taxon>Eukaryota</taxon>
        <taxon>Cryptophyceae</taxon>
        <taxon>Pyrenomonadales</taxon>
        <taxon>Geminigeraceae</taxon>
        <taxon>Guillardia</taxon>
    </lineage>
</organism>
<keyword evidence="4 8" id="KW-0812">Transmembrane</keyword>
<dbReference type="EMBL" id="HBKN01034082">
    <property type="protein sequence ID" value="CAE2319908.1"/>
    <property type="molecule type" value="Transcribed_RNA"/>
</dbReference>
<keyword evidence="6 8" id="KW-0472">Membrane</keyword>
<feature type="signal peptide" evidence="9">
    <location>
        <begin position="1"/>
        <end position="22"/>
    </location>
</feature>
<gene>
    <name evidence="10" type="ORF">GTHE00462_LOCUS26578</name>
</gene>
<dbReference type="Pfam" id="PF01956">
    <property type="entry name" value="EMC3_TMCO1"/>
    <property type="match status" value="1"/>
</dbReference>
<evidence type="ECO:0000313" key="10">
    <source>
        <dbReference type="EMBL" id="CAE2319908.1"/>
    </source>
</evidence>
<dbReference type="PANTHER" id="PTHR13116">
    <property type="entry name" value="ER MEMBRANE PROTEIN COMPLEX SUBUNIT 3"/>
    <property type="match status" value="1"/>
</dbReference>
<evidence type="ECO:0000256" key="4">
    <source>
        <dbReference type="ARBA" id="ARBA00022692"/>
    </source>
</evidence>
<feature type="transmembrane region" description="Helical" evidence="8">
    <location>
        <begin position="46"/>
        <end position="64"/>
    </location>
</feature>
<evidence type="ECO:0000256" key="6">
    <source>
        <dbReference type="ARBA" id="ARBA00023136"/>
    </source>
</evidence>
<keyword evidence="5 8" id="KW-1133">Transmembrane helix</keyword>
<comment type="similarity">
    <text evidence="2 7">Belongs to the EMC3 family.</text>
</comment>
<dbReference type="AlphaFoldDB" id="A0A7S4P0L3"/>
<proteinExistence type="inferred from homology"/>
<evidence type="ECO:0000256" key="5">
    <source>
        <dbReference type="ARBA" id="ARBA00022989"/>
    </source>
</evidence>
<dbReference type="SMART" id="SM01415">
    <property type="entry name" value="DUF106"/>
    <property type="match status" value="1"/>
</dbReference>
<evidence type="ECO:0000256" key="7">
    <source>
        <dbReference type="PIRNR" id="PIRNR010045"/>
    </source>
</evidence>
<evidence type="ECO:0000256" key="9">
    <source>
        <dbReference type="SAM" id="SignalP"/>
    </source>
</evidence>
<feature type="transmembrane region" description="Helical" evidence="8">
    <location>
        <begin position="206"/>
        <end position="224"/>
    </location>
</feature>
<dbReference type="InterPro" id="IPR008568">
    <property type="entry name" value="EMC3"/>
</dbReference>
<keyword evidence="9" id="KW-0732">Signal</keyword>
<reference evidence="10" key="1">
    <citation type="submission" date="2021-01" db="EMBL/GenBank/DDBJ databases">
        <authorList>
            <person name="Corre E."/>
            <person name="Pelletier E."/>
            <person name="Niang G."/>
            <person name="Scheremetjew M."/>
            <person name="Finn R."/>
            <person name="Kale V."/>
            <person name="Holt S."/>
            <person name="Cochrane G."/>
            <person name="Meng A."/>
            <person name="Brown T."/>
            <person name="Cohen L."/>
        </authorList>
    </citation>
    <scope>NUCLEOTIDE SEQUENCE</scope>
    <source>
        <strain evidence="10">CCMP 2712</strain>
    </source>
</reference>
<feature type="chain" id="PRO_5031486775" description="ER membrane protein complex subunit 3" evidence="9">
    <location>
        <begin position="23"/>
        <end position="286"/>
    </location>
</feature>
<protein>
    <recommendedName>
        <fullName evidence="3 7">ER membrane protein complex subunit 3</fullName>
    </recommendedName>
</protein>
<dbReference type="PANTHER" id="PTHR13116:SF5">
    <property type="entry name" value="ER MEMBRANE PROTEIN COMPLEX SUBUNIT 3"/>
    <property type="match status" value="1"/>
</dbReference>
<accession>A0A7S4P0L3</accession>
<dbReference type="GO" id="GO:0072546">
    <property type="term" value="C:EMC complex"/>
    <property type="evidence" value="ECO:0007669"/>
    <property type="project" value="TreeGrafter"/>
</dbReference>
<evidence type="ECO:0000256" key="2">
    <source>
        <dbReference type="ARBA" id="ARBA00005376"/>
    </source>
</evidence>
<evidence type="ECO:0000256" key="8">
    <source>
        <dbReference type="SAM" id="Phobius"/>
    </source>
</evidence>
<dbReference type="PIRSF" id="PIRSF010045">
    <property type="entry name" value="DUF850_TM_euk"/>
    <property type="match status" value="1"/>
</dbReference>
<dbReference type="InterPro" id="IPR002809">
    <property type="entry name" value="EMC3/TMCO1"/>
</dbReference>
<dbReference type="GO" id="GO:0034975">
    <property type="term" value="P:protein folding in endoplasmic reticulum"/>
    <property type="evidence" value="ECO:0007669"/>
    <property type="project" value="TreeGrafter"/>
</dbReference>
<name>A0A7S4P0L3_GUITH</name>
<sequence>MLHARSSLCALTSLSLVASSLAKKGEEAGFDWQHHGNGDIILDTRIRDWVLIPIFIIMIFFTMLRELAGKMMNATSTPEIKAFKETQALTRSQLVRSHCYWLTESSFMRRKAFYTDKDRGVFSDPNVTKSEKDPLAMMSDPSMMMQQQKSMFTVMLPQMVMMGLISYFFSGFVMVKIPLPLSLKFKAMTQRGIELSSLDVTYVSSFSWYVLVSVGISGVMSLIMGKPSQINDAAEMERQMKMGQVPGQLDTPKLYQQEMEALNMIEHKFIVEEAEDRLIEMYAKKK</sequence>
<evidence type="ECO:0000256" key="3">
    <source>
        <dbReference type="ARBA" id="ARBA00020822"/>
    </source>
</evidence>
<comment type="subcellular location">
    <subcellularLocation>
        <location evidence="1">Membrane</location>
        <topology evidence="1">Multi-pass membrane protein</topology>
    </subcellularLocation>
</comment>
<feature type="transmembrane region" description="Helical" evidence="8">
    <location>
        <begin position="152"/>
        <end position="175"/>
    </location>
</feature>
<evidence type="ECO:0000256" key="1">
    <source>
        <dbReference type="ARBA" id="ARBA00004141"/>
    </source>
</evidence>